<evidence type="ECO:0000256" key="9">
    <source>
        <dbReference type="PROSITE-ProRule" id="PRU10141"/>
    </source>
</evidence>
<dbReference type="PROSITE" id="PS50011">
    <property type="entry name" value="PROTEIN_KINASE_DOM"/>
    <property type="match status" value="1"/>
</dbReference>
<keyword evidence="3" id="KW-0808">Transferase</keyword>
<evidence type="ECO:0000256" key="11">
    <source>
        <dbReference type="SAM" id="Phobius"/>
    </source>
</evidence>
<keyword evidence="4 9" id="KW-0547">Nucleotide-binding</keyword>
<keyword evidence="11" id="KW-0472">Membrane</keyword>
<accession>A0ABS7DRT2</accession>
<dbReference type="SMART" id="SM00740">
    <property type="entry name" value="PASTA"/>
    <property type="match status" value="3"/>
</dbReference>
<evidence type="ECO:0000313" key="15">
    <source>
        <dbReference type="Proteomes" id="UP000719942"/>
    </source>
</evidence>
<evidence type="ECO:0000256" key="8">
    <source>
        <dbReference type="ARBA" id="ARBA00048679"/>
    </source>
</evidence>
<dbReference type="Gene3D" id="1.10.510.10">
    <property type="entry name" value="Transferase(Phosphotransferase) domain 1"/>
    <property type="match status" value="1"/>
</dbReference>
<dbReference type="InterPro" id="IPR011009">
    <property type="entry name" value="Kinase-like_dom_sf"/>
</dbReference>
<evidence type="ECO:0000259" key="12">
    <source>
        <dbReference type="PROSITE" id="PS50011"/>
    </source>
</evidence>
<feature type="domain" description="PASTA" evidence="13">
    <location>
        <begin position="360"/>
        <end position="430"/>
    </location>
</feature>
<dbReference type="Pfam" id="PF03793">
    <property type="entry name" value="PASTA"/>
    <property type="match status" value="3"/>
</dbReference>
<feature type="compositionally biased region" description="Low complexity" evidence="10">
    <location>
        <begin position="659"/>
        <end position="675"/>
    </location>
</feature>
<gene>
    <name evidence="14" type="primary">pknB</name>
    <name evidence="14" type="ORF">J5W02_14435</name>
</gene>
<dbReference type="Gene3D" id="3.30.200.20">
    <property type="entry name" value="Phosphorylase Kinase, domain 1"/>
    <property type="match status" value="1"/>
</dbReference>
<keyword evidence="15" id="KW-1185">Reference proteome</keyword>
<keyword evidence="11" id="KW-0812">Transmembrane</keyword>
<dbReference type="Pfam" id="PF00069">
    <property type="entry name" value="Pkinase"/>
    <property type="match status" value="1"/>
</dbReference>
<keyword evidence="5 14" id="KW-0418">Kinase</keyword>
<dbReference type="NCBIfam" id="NF033483">
    <property type="entry name" value="PknB_PASTA_kin"/>
    <property type="match status" value="1"/>
</dbReference>
<dbReference type="PROSITE" id="PS00108">
    <property type="entry name" value="PROTEIN_KINASE_ST"/>
    <property type="match status" value="1"/>
</dbReference>
<dbReference type="PANTHER" id="PTHR43289">
    <property type="entry name" value="MITOGEN-ACTIVATED PROTEIN KINASE KINASE KINASE 20-RELATED"/>
    <property type="match status" value="1"/>
</dbReference>
<dbReference type="Gene3D" id="3.30.10.20">
    <property type="match status" value="3"/>
</dbReference>
<dbReference type="EC" id="2.7.11.1" evidence="1"/>
<evidence type="ECO:0000256" key="6">
    <source>
        <dbReference type="ARBA" id="ARBA00022840"/>
    </source>
</evidence>
<keyword evidence="2" id="KW-0723">Serine/threonine-protein kinase</keyword>
<evidence type="ECO:0000256" key="10">
    <source>
        <dbReference type="SAM" id="MobiDB-lite"/>
    </source>
</evidence>
<dbReference type="InterPro" id="IPR008271">
    <property type="entry name" value="Ser/Thr_kinase_AS"/>
</dbReference>
<name>A0ABS7DRT2_9FIRM</name>
<dbReference type="GO" id="GO:0016301">
    <property type="term" value="F:kinase activity"/>
    <property type="evidence" value="ECO:0007669"/>
    <property type="project" value="UniProtKB-KW"/>
</dbReference>
<feature type="region of interest" description="Disordered" evidence="10">
    <location>
        <begin position="649"/>
        <end position="675"/>
    </location>
</feature>
<feature type="binding site" evidence="9">
    <location>
        <position position="42"/>
    </location>
    <ligand>
        <name>ATP</name>
        <dbReference type="ChEBI" id="CHEBI:30616"/>
    </ligand>
</feature>
<dbReference type="InterPro" id="IPR005543">
    <property type="entry name" value="PASTA_dom"/>
</dbReference>
<evidence type="ECO:0000256" key="4">
    <source>
        <dbReference type="ARBA" id="ARBA00022741"/>
    </source>
</evidence>
<evidence type="ECO:0000256" key="1">
    <source>
        <dbReference type="ARBA" id="ARBA00012513"/>
    </source>
</evidence>
<feature type="transmembrane region" description="Helical" evidence="11">
    <location>
        <begin position="330"/>
        <end position="354"/>
    </location>
</feature>
<evidence type="ECO:0000313" key="14">
    <source>
        <dbReference type="EMBL" id="MBW7574008.1"/>
    </source>
</evidence>
<reference evidence="14 15" key="1">
    <citation type="submission" date="2021-03" db="EMBL/GenBank/DDBJ databases">
        <title>Caproiciproducens sp. nov. isolated from feces of cow.</title>
        <authorList>
            <person name="Choi J.-Y."/>
        </authorList>
    </citation>
    <scope>NUCLEOTIDE SEQUENCE [LARGE SCALE GENOMIC DNA]</scope>
    <source>
        <strain evidence="14 15">AGMB10547</strain>
    </source>
</reference>
<dbReference type="PANTHER" id="PTHR43289:SF34">
    <property type="entry name" value="SERINE_THREONINE-PROTEIN KINASE YBDM-RELATED"/>
    <property type="match status" value="1"/>
</dbReference>
<feature type="domain" description="PASTA" evidence="13">
    <location>
        <begin position="500"/>
        <end position="567"/>
    </location>
</feature>
<proteinExistence type="predicted"/>
<comment type="caution">
    <text evidence="14">The sequence shown here is derived from an EMBL/GenBank/DDBJ whole genome shotgun (WGS) entry which is preliminary data.</text>
</comment>
<protein>
    <recommendedName>
        <fullName evidence="1">non-specific serine/threonine protein kinase</fullName>
        <ecNumber evidence="1">2.7.11.1</ecNumber>
    </recommendedName>
</protein>
<evidence type="ECO:0000256" key="5">
    <source>
        <dbReference type="ARBA" id="ARBA00022777"/>
    </source>
</evidence>
<feature type="domain" description="PASTA" evidence="13">
    <location>
        <begin position="432"/>
        <end position="497"/>
    </location>
</feature>
<dbReference type="InterPro" id="IPR000719">
    <property type="entry name" value="Prot_kinase_dom"/>
</dbReference>
<evidence type="ECO:0000256" key="3">
    <source>
        <dbReference type="ARBA" id="ARBA00022679"/>
    </source>
</evidence>
<dbReference type="RefSeq" id="WP_219966414.1">
    <property type="nucleotide sequence ID" value="NZ_JAGFNZ010000007.1"/>
</dbReference>
<dbReference type="EMBL" id="JAGFNZ010000007">
    <property type="protein sequence ID" value="MBW7574008.1"/>
    <property type="molecule type" value="Genomic_DNA"/>
</dbReference>
<keyword evidence="11" id="KW-1133">Transmembrane helix</keyword>
<sequence>MDKYTGKRLDGRYEIHELIGTGGMALVYRAYDTIDDRTVAIKILKDEFLGNDEFIRRFKNESKAIAVLSHPNIVKVYDVSFGDRIQYIVEEYIDGITLKEYLDQQKEIKWKEAIHFTVQILRALQHAHEKGIVHRDIKPQNIMLLQDGTIKVTDFGIARFSRSETRTMTDKAIGSVHYIAPEQARGDLTDEKADIYSVGVMLYEMITGRLPFEADSAVSVAIMQLQADPKPPKEINPSVPDGLEEITLKAMQKNPTQRYQSAAEMLRDIEAFRRNPSISFQYKYFIDEKPTKYIDAINTVKGAEPPAYNDNYEYEEEPARTPKKKKRSTASLIIAGIASAFLIVVIGFGIAALFHSCSSGVGNVVLPDFAGKTFDEVKAETKDNDQYKNLTFVTETKNDATQKTGVVLSQNPKAGTTVKANAEITLTINAGGKPVSVPDLSNKTQEEAIADLEKVNLLYEILPVVDDKTEKGYVRDTDPIAGTQVTEGTKIKVYVSTGSEDEKVAVPAVIDKNIEAAKAEISSAGLTVGDITTKDDSNKAKDVVIETNPLPGVQVAKGSTVSIVVSSGKKSEKAIDVFVQLPKEVSHDINLKAYLGNELKTEKTVNPSYNDVCQLTFNGTSGKQQLIIQLDGSKYKVFTLDFDAGTSAENESYPYNNASSGGSSEIPSGGITPSD</sequence>
<dbReference type="Proteomes" id="UP000719942">
    <property type="component" value="Unassembled WGS sequence"/>
</dbReference>
<feature type="domain" description="Protein kinase" evidence="12">
    <location>
        <begin position="13"/>
        <end position="273"/>
    </location>
</feature>
<dbReference type="InterPro" id="IPR017441">
    <property type="entry name" value="Protein_kinase_ATP_BS"/>
</dbReference>
<comment type="catalytic activity">
    <reaction evidence="7">
        <text>L-threonyl-[protein] + ATP = O-phospho-L-threonyl-[protein] + ADP + H(+)</text>
        <dbReference type="Rhea" id="RHEA:46608"/>
        <dbReference type="Rhea" id="RHEA-COMP:11060"/>
        <dbReference type="Rhea" id="RHEA-COMP:11605"/>
        <dbReference type="ChEBI" id="CHEBI:15378"/>
        <dbReference type="ChEBI" id="CHEBI:30013"/>
        <dbReference type="ChEBI" id="CHEBI:30616"/>
        <dbReference type="ChEBI" id="CHEBI:61977"/>
        <dbReference type="ChEBI" id="CHEBI:456216"/>
        <dbReference type="EC" id="2.7.11.1"/>
    </reaction>
</comment>
<dbReference type="PROSITE" id="PS00107">
    <property type="entry name" value="PROTEIN_KINASE_ATP"/>
    <property type="match status" value="1"/>
</dbReference>
<dbReference type="CDD" id="cd14014">
    <property type="entry name" value="STKc_PknB_like"/>
    <property type="match status" value="1"/>
</dbReference>
<dbReference type="SMART" id="SM00220">
    <property type="entry name" value="S_TKc"/>
    <property type="match status" value="1"/>
</dbReference>
<dbReference type="CDD" id="cd06577">
    <property type="entry name" value="PASTA_pknB"/>
    <property type="match status" value="3"/>
</dbReference>
<evidence type="ECO:0000259" key="13">
    <source>
        <dbReference type="PROSITE" id="PS51178"/>
    </source>
</evidence>
<dbReference type="PROSITE" id="PS51178">
    <property type="entry name" value="PASTA"/>
    <property type="match status" value="3"/>
</dbReference>
<organism evidence="14 15">
    <name type="scientific">Caproiciproducens faecalis</name>
    <dbReference type="NCBI Taxonomy" id="2820301"/>
    <lineage>
        <taxon>Bacteria</taxon>
        <taxon>Bacillati</taxon>
        <taxon>Bacillota</taxon>
        <taxon>Clostridia</taxon>
        <taxon>Eubacteriales</taxon>
        <taxon>Acutalibacteraceae</taxon>
        <taxon>Caproiciproducens</taxon>
    </lineage>
</organism>
<dbReference type="SUPFAM" id="SSF56112">
    <property type="entry name" value="Protein kinase-like (PK-like)"/>
    <property type="match status" value="1"/>
</dbReference>
<feature type="compositionally biased region" description="Polar residues" evidence="10">
    <location>
        <begin position="649"/>
        <end position="658"/>
    </location>
</feature>
<evidence type="ECO:0000256" key="2">
    <source>
        <dbReference type="ARBA" id="ARBA00022527"/>
    </source>
</evidence>
<evidence type="ECO:0000256" key="7">
    <source>
        <dbReference type="ARBA" id="ARBA00047899"/>
    </source>
</evidence>
<comment type="catalytic activity">
    <reaction evidence="8">
        <text>L-seryl-[protein] + ATP = O-phospho-L-seryl-[protein] + ADP + H(+)</text>
        <dbReference type="Rhea" id="RHEA:17989"/>
        <dbReference type="Rhea" id="RHEA-COMP:9863"/>
        <dbReference type="Rhea" id="RHEA-COMP:11604"/>
        <dbReference type="ChEBI" id="CHEBI:15378"/>
        <dbReference type="ChEBI" id="CHEBI:29999"/>
        <dbReference type="ChEBI" id="CHEBI:30616"/>
        <dbReference type="ChEBI" id="CHEBI:83421"/>
        <dbReference type="ChEBI" id="CHEBI:456216"/>
        <dbReference type="EC" id="2.7.11.1"/>
    </reaction>
</comment>
<keyword evidence="6 9" id="KW-0067">ATP-binding</keyword>